<dbReference type="EMBL" id="HBGE01102533">
    <property type="protein sequence ID" value="CAD9184349.1"/>
    <property type="molecule type" value="Transcribed_RNA"/>
</dbReference>
<protein>
    <recommendedName>
        <fullName evidence="2">TPM domain-containing protein</fullName>
    </recommendedName>
</protein>
<dbReference type="AlphaFoldDB" id="A0A7S1S6L3"/>
<evidence type="ECO:0000313" key="1">
    <source>
        <dbReference type="EMBL" id="CAD9184349.1"/>
    </source>
</evidence>
<sequence length="282" mass="30284">MASECPLAASSPLVDRAKRRPCCRGLLLIGLVRLATQLQWRTAFVGAGLVRGPADSQRLAQVQPPEAVLQAGAPEAALARRRLLTSGLSSGLFVAAAAPSPAGAEDAPLGRVVDSQKLLGPNTRGQLERLSYKVGNATGVKLFLVAPPQEVIRKKDKFAAYLRDVKRQVDMDSTSMVAIVGPDATDNEDGVIGITRGSKVTEKFQYRLTSAYDHGVERAFGVTAYVDKYGYDQATLVTFENLAACLLLASEDSSNRECGMFPLNKDRVREVLESRGVFVGSM</sequence>
<gene>
    <name evidence="1" type="ORF">ACAT0790_LOCUS61121</name>
</gene>
<proteinExistence type="predicted"/>
<reference evidence="1" key="1">
    <citation type="submission" date="2021-01" db="EMBL/GenBank/DDBJ databases">
        <authorList>
            <person name="Corre E."/>
            <person name="Pelletier E."/>
            <person name="Niang G."/>
            <person name="Scheremetjew M."/>
            <person name="Finn R."/>
            <person name="Kale V."/>
            <person name="Holt S."/>
            <person name="Cochrane G."/>
            <person name="Meng A."/>
            <person name="Brown T."/>
            <person name="Cohen L."/>
        </authorList>
    </citation>
    <scope>NUCLEOTIDE SEQUENCE</scope>
    <source>
        <strain evidence="1">OF101</strain>
    </source>
</reference>
<accession>A0A7S1S6L3</accession>
<name>A0A7S1S6L3_ALECA</name>
<organism evidence="1">
    <name type="scientific">Alexandrium catenella</name>
    <name type="common">Red tide dinoflagellate</name>
    <name type="synonym">Gonyaulax catenella</name>
    <dbReference type="NCBI Taxonomy" id="2925"/>
    <lineage>
        <taxon>Eukaryota</taxon>
        <taxon>Sar</taxon>
        <taxon>Alveolata</taxon>
        <taxon>Dinophyceae</taxon>
        <taxon>Gonyaulacales</taxon>
        <taxon>Pyrocystaceae</taxon>
        <taxon>Alexandrium</taxon>
    </lineage>
</organism>
<evidence type="ECO:0008006" key="2">
    <source>
        <dbReference type="Google" id="ProtNLM"/>
    </source>
</evidence>